<dbReference type="AlphaFoldDB" id="A0A239ZR27"/>
<reference evidence="5 6" key="1">
    <citation type="submission" date="2017-06" db="EMBL/GenBank/DDBJ databases">
        <authorList>
            <consortium name="Pathogen Informatics"/>
        </authorList>
    </citation>
    <scope>NUCLEOTIDE SEQUENCE [LARGE SCALE GENOMIC DNA]</scope>
    <source>
        <strain evidence="5 6">NCTC13015</strain>
    </source>
</reference>
<feature type="compositionally biased region" description="Basic and acidic residues" evidence="2">
    <location>
        <begin position="20"/>
        <end position="45"/>
    </location>
</feature>
<gene>
    <name evidence="5" type="primary">cypB</name>
    <name evidence="5" type="ORF">SAMEA4535761_01450</name>
</gene>
<feature type="region of interest" description="Disordered" evidence="2">
    <location>
        <begin position="1"/>
        <end position="46"/>
    </location>
</feature>
<feature type="region of interest" description="Disordered" evidence="2">
    <location>
        <begin position="116"/>
        <end position="145"/>
    </location>
</feature>
<dbReference type="InterPro" id="IPR044666">
    <property type="entry name" value="Cyclophilin_A-like"/>
</dbReference>
<dbReference type="InterPro" id="IPR029000">
    <property type="entry name" value="Cyclophilin-like_dom_sf"/>
</dbReference>
<feature type="region of interest" description="Disordered" evidence="2">
    <location>
        <begin position="72"/>
        <end position="92"/>
    </location>
</feature>
<keyword evidence="3" id="KW-1133">Transmembrane helix</keyword>
<dbReference type="InterPro" id="IPR002130">
    <property type="entry name" value="Cyclophilin-type_PPIase_dom"/>
</dbReference>
<dbReference type="RefSeq" id="WP_051904861.1">
    <property type="nucleotide sequence ID" value="NZ_CP009211.1"/>
</dbReference>
<feature type="domain" description="PPIase cyclophilin-type" evidence="4">
    <location>
        <begin position="148"/>
        <end position="331"/>
    </location>
</feature>
<dbReference type="Pfam" id="PF00160">
    <property type="entry name" value="Pro_isomerase"/>
    <property type="match status" value="1"/>
</dbReference>
<dbReference type="OrthoDB" id="5507614at2"/>
<evidence type="ECO:0000256" key="1">
    <source>
        <dbReference type="ARBA" id="ARBA00002388"/>
    </source>
</evidence>
<feature type="compositionally biased region" description="Polar residues" evidence="2">
    <location>
        <begin position="7"/>
        <end position="19"/>
    </location>
</feature>
<dbReference type="Gene3D" id="2.40.100.10">
    <property type="entry name" value="Cyclophilin-like"/>
    <property type="match status" value="1"/>
</dbReference>
<sequence length="332" mass="35135">MAENSGAADSSASNTPTTDNAKRGEDALRHLKRELDSRDRKEKSKPLTVAALSAVVIVGIGGAIYFASTQNDDEEVTAAEEETSETTEAEETFDASQYEAVGTARATALPATVSCSYNDSPQADQGEAASKPKEEDISTEGKVNIELDTSAGPIGMELDRSVAPCTVNAIEHLTEEKYFDDSVCHRLTTGDGLKVLQCGDPTGSGSGGPGFQFANEFPTDEALEQVDDADLQIPEGVSEEEKEQYRAMALQNGPKRYDRGTIAMAHAGVGTNGSQFFLNYGDSVLPPLYTYFGQIDDAGLETLDKIAEQGVEGGATDGAPAEEVKIKSATVK</sequence>
<evidence type="ECO:0000313" key="6">
    <source>
        <dbReference type="Proteomes" id="UP000215374"/>
    </source>
</evidence>
<evidence type="ECO:0000256" key="2">
    <source>
        <dbReference type="SAM" id="MobiDB-lite"/>
    </source>
</evidence>
<dbReference type="Proteomes" id="UP000215374">
    <property type="component" value="Chromosome 1"/>
</dbReference>
<feature type="transmembrane region" description="Helical" evidence="3">
    <location>
        <begin position="47"/>
        <end position="67"/>
    </location>
</feature>
<feature type="region of interest" description="Disordered" evidence="2">
    <location>
        <begin position="311"/>
        <end position="332"/>
    </location>
</feature>
<dbReference type="PROSITE" id="PS50072">
    <property type="entry name" value="CSA_PPIASE_2"/>
    <property type="match status" value="1"/>
</dbReference>
<comment type="function">
    <text evidence="1">PPIases accelerate the folding of proteins. It catalyzes the cis-trans isomerization of proline imidic peptide bonds in oligopeptides.</text>
</comment>
<dbReference type="EC" id="5.2.1.8" evidence="5"/>
<organism evidence="5 6">
    <name type="scientific">Corynebacterium imitans</name>
    <dbReference type="NCBI Taxonomy" id="156978"/>
    <lineage>
        <taxon>Bacteria</taxon>
        <taxon>Bacillati</taxon>
        <taxon>Actinomycetota</taxon>
        <taxon>Actinomycetes</taxon>
        <taxon>Mycobacteriales</taxon>
        <taxon>Corynebacteriaceae</taxon>
        <taxon>Corynebacterium</taxon>
    </lineage>
</organism>
<dbReference type="EMBL" id="LT906467">
    <property type="protein sequence ID" value="SNV73712.1"/>
    <property type="molecule type" value="Genomic_DNA"/>
</dbReference>
<dbReference type="PANTHER" id="PTHR45625:SF3">
    <property type="entry name" value="PEPTIDYL-PROLYL CIS-TRANS ISOMERASE B-RELATED"/>
    <property type="match status" value="1"/>
</dbReference>
<evidence type="ECO:0000256" key="3">
    <source>
        <dbReference type="SAM" id="Phobius"/>
    </source>
</evidence>
<evidence type="ECO:0000259" key="4">
    <source>
        <dbReference type="PROSITE" id="PS50072"/>
    </source>
</evidence>
<dbReference type="PANTHER" id="PTHR45625">
    <property type="entry name" value="PEPTIDYL-PROLYL CIS-TRANS ISOMERASE-RELATED"/>
    <property type="match status" value="1"/>
</dbReference>
<keyword evidence="3" id="KW-0812">Transmembrane</keyword>
<dbReference type="GO" id="GO:0003755">
    <property type="term" value="F:peptidyl-prolyl cis-trans isomerase activity"/>
    <property type="evidence" value="ECO:0007669"/>
    <property type="project" value="UniProtKB-EC"/>
</dbReference>
<evidence type="ECO:0000313" key="5">
    <source>
        <dbReference type="EMBL" id="SNV73712.1"/>
    </source>
</evidence>
<name>A0A239ZR27_9CORY</name>
<accession>A0A239ZR27</accession>
<protein>
    <submittedName>
        <fullName evidence="5">Peptidyl-prolyl isomerase</fullName>
        <ecNumber evidence="5">5.2.1.8</ecNumber>
    </submittedName>
</protein>
<proteinExistence type="predicted"/>
<keyword evidence="5" id="KW-0413">Isomerase</keyword>
<keyword evidence="3" id="KW-0472">Membrane</keyword>
<dbReference type="SUPFAM" id="SSF50891">
    <property type="entry name" value="Cyclophilin-like"/>
    <property type="match status" value="1"/>
</dbReference>